<dbReference type="EMBL" id="JABBWG010000001">
    <property type="protein sequence ID" value="KAG1827340.1"/>
    <property type="molecule type" value="Genomic_DNA"/>
</dbReference>
<feature type="region of interest" description="Disordered" evidence="1">
    <location>
        <begin position="109"/>
        <end position="136"/>
    </location>
</feature>
<organism evidence="3 4">
    <name type="scientific">Suillus subaureus</name>
    <dbReference type="NCBI Taxonomy" id="48587"/>
    <lineage>
        <taxon>Eukaryota</taxon>
        <taxon>Fungi</taxon>
        <taxon>Dikarya</taxon>
        <taxon>Basidiomycota</taxon>
        <taxon>Agaricomycotina</taxon>
        <taxon>Agaricomycetes</taxon>
        <taxon>Agaricomycetidae</taxon>
        <taxon>Boletales</taxon>
        <taxon>Suillineae</taxon>
        <taxon>Suillaceae</taxon>
        <taxon>Suillus</taxon>
    </lineage>
</organism>
<dbReference type="OrthoDB" id="3267034at2759"/>
<keyword evidence="4" id="KW-1185">Reference proteome</keyword>
<comment type="caution">
    <text evidence="3">The sequence shown here is derived from an EMBL/GenBank/DDBJ whole genome shotgun (WGS) entry which is preliminary data.</text>
</comment>
<accession>A0A9P7EP29</accession>
<protein>
    <recommendedName>
        <fullName evidence="2">DUF6532 domain-containing protein</fullName>
    </recommendedName>
</protein>
<dbReference type="Proteomes" id="UP000807769">
    <property type="component" value="Unassembled WGS sequence"/>
</dbReference>
<dbReference type="GeneID" id="64626239"/>
<evidence type="ECO:0000313" key="3">
    <source>
        <dbReference type="EMBL" id="KAG1827340.1"/>
    </source>
</evidence>
<feature type="domain" description="DUF6532" evidence="2">
    <location>
        <begin position="2"/>
        <end position="71"/>
    </location>
</feature>
<gene>
    <name evidence="3" type="ORF">BJ212DRAFT_1294640</name>
</gene>
<evidence type="ECO:0000259" key="2">
    <source>
        <dbReference type="Pfam" id="PF20149"/>
    </source>
</evidence>
<evidence type="ECO:0000313" key="4">
    <source>
        <dbReference type="Proteomes" id="UP000807769"/>
    </source>
</evidence>
<sequence length="136" mass="15268">MNLLWYHNKKDKGIVFEKFFSPFPVAALALVYTAAECCIDEWSDSKQMDISFLSNEYKEAYDKHIANLKNILKELNDNGRLHAKVDPLPVGDAECISDDEINNAIQEYQQGSGANGSDDEDTELESEGGEFKVEGK</sequence>
<dbReference type="InterPro" id="IPR045341">
    <property type="entry name" value="DUF6532"/>
</dbReference>
<dbReference type="RefSeq" id="XP_041200187.1">
    <property type="nucleotide sequence ID" value="XM_041332222.1"/>
</dbReference>
<dbReference type="AlphaFoldDB" id="A0A9P7EP29"/>
<evidence type="ECO:0000256" key="1">
    <source>
        <dbReference type="SAM" id="MobiDB-lite"/>
    </source>
</evidence>
<name>A0A9P7EP29_9AGAM</name>
<feature type="compositionally biased region" description="Acidic residues" evidence="1">
    <location>
        <begin position="117"/>
        <end position="128"/>
    </location>
</feature>
<proteinExistence type="predicted"/>
<dbReference type="Pfam" id="PF20149">
    <property type="entry name" value="DUF6532"/>
    <property type="match status" value="1"/>
</dbReference>
<reference evidence="3" key="1">
    <citation type="journal article" date="2020" name="New Phytol.">
        <title>Comparative genomics reveals dynamic genome evolution in host specialist ectomycorrhizal fungi.</title>
        <authorList>
            <person name="Lofgren L.A."/>
            <person name="Nguyen N.H."/>
            <person name="Vilgalys R."/>
            <person name="Ruytinx J."/>
            <person name="Liao H.L."/>
            <person name="Branco S."/>
            <person name="Kuo A."/>
            <person name="LaButti K."/>
            <person name="Lipzen A."/>
            <person name="Andreopoulos W."/>
            <person name="Pangilinan J."/>
            <person name="Riley R."/>
            <person name="Hundley H."/>
            <person name="Na H."/>
            <person name="Barry K."/>
            <person name="Grigoriev I.V."/>
            <person name="Stajich J.E."/>
            <person name="Kennedy P.G."/>
        </authorList>
    </citation>
    <scope>NUCLEOTIDE SEQUENCE</scope>
    <source>
        <strain evidence="3">MN1</strain>
    </source>
</reference>